<dbReference type="Gene3D" id="1.20.1250.20">
    <property type="entry name" value="MFS general substrate transporter like domains"/>
    <property type="match status" value="1"/>
</dbReference>
<dbReference type="Proteomes" id="UP000518752">
    <property type="component" value="Unassembled WGS sequence"/>
</dbReference>
<organism evidence="6 7">
    <name type="scientific">Collybiopsis confluens</name>
    <dbReference type="NCBI Taxonomy" id="2823264"/>
    <lineage>
        <taxon>Eukaryota</taxon>
        <taxon>Fungi</taxon>
        <taxon>Dikarya</taxon>
        <taxon>Basidiomycota</taxon>
        <taxon>Agaricomycotina</taxon>
        <taxon>Agaricomycetes</taxon>
        <taxon>Agaricomycetidae</taxon>
        <taxon>Agaricales</taxon>
        <taxon>Marasmiineae</taxon>
        <taxon>Omphalotaceae</taxon>
        <taxon>Collybiopsis</taxon>
    </lineage>
</organism>
<evidence type="ECO:0000256" key="1">
    <source>
        <dbReference type="ARBA" id="ARBA00004141"/>
    </source>
</evidence>
<name>A0A8H5LK02_9AGAR</name>
<comment type="subcellular location">
    <subcellularLocation>
        <location evidence="1">Membrane</location>
        <topology evidence="1">Multi-pass membrane protein</topology>
    </subcellularLocation>
</comment>
<dbReference type="EMBL" id="JAACJN010000222">
    <property type="protein sequence ID" value="KAF5359949.1"/>
    <property type="molecule type" value="Genomic_DNA"/>
</dbReference>
<dbReference type="SUPFAM" id="SSF103473">
    <property type="entry name" value="MFS general substrate transporter"/>
    <property type="match status" value="1"/>
</dbReference>
<feature type="transmembrane region" description="Helical" evidence="5">
    <location>
        <begin position="234"/>
        <end position="253"/>
    </location>
</feature>
<gene>
    <name evidence="6" type="ORF">D9757_012234</name>
</gene>
<sequence>MDSPAGLQTPFPVQLAHTIDEKEVMNGDLERQAARQAGENDVLAVWESGPKNPRNWSIPLLQETYAPVLKYRLSVQESSGLDADEQRKIHPTFVYGSLWRFLWVNLKRPLIILSTSLICFALSLYLAYMYGIYYIMFTTFPDLFGEVYGFSIGISGLTYIGIGLGFTAATIVGARGGNWVYQTVWDLFSNMHLSTNRPSSLREMAARERRRCAFRSFFVPIGIFWYGWSAQAKIHWIMPIIGTTIFGFGLMLNSIPIQLYLVDSFTYAASSIAAASTFRSLLGFAFPLFGQQLYAKLGIGGGNSLLAGLSIIIGIPFPILLWFHGAKMRSMSALTRHDESR</sequence>
<keyword evidence="2 5" id="KW-0812">Transmembrane</keyword>
<evidence type="ECO:0000256" key="4">
    <source>
        <dbReference type="ARBA" id="ARBA00023136"/>
    </source>
</evidence>
<evidence type="ECO:0000256" key="3">
    <source>
        <dbReference type="ARBA" id="ARBA00022989"/>
    </source>
</evidence>
<evidence type="ECO:0000313" key="7">
    <source>
        <dbReference type="Proteomes" id="UP000518752"/>
    </source>
</evidence>
<dbReference type="PANTHER" id="PTHR23502:SF60">
    <property type="entry name" value="MAJOR FACILITATOR SUPERFAMILY (MFS) PROFILE DOMAIN-CONTAINING PROTEIN-RELATED"/>
    <property type="match status" value="1"/>
</dbReference>
<feature type="transmembrane region" description="Helical" evidence="5">
    <location>
        <begin position="265"/>
        <end position="285"/>
    </location>
</feature>
<dbReference type="GO" id="GO:0022857">
    <property type="term" value="F:transmembrane transporter activity"/>
    <property type="evidence" value="ECO:0007669"/>
    <property type="project" value="TreeGrafter"/>
</dbReference>
<comment type="caution">
    <text evidence="6">The sequence shown here is derived from an EMBL/GenBank/DDBJ whole genome shotgun (WGS) entry which is preliminary data.</text>
</comment>
<dbReference type="AlphaFoldDB" id="A0A8H5LK02"/>
<keyword evidence="4 5" id="KW-0472">Membrane</keyword>
<proteinExistence type="predicted"/>
<dbReference type="GO" id="GO:0005886">
    <property type="term" value="C:plasma membrane"/>
    <property type="evidence" value="ECO:0007669"/>
    <property type="project" value="TreeGrafter"/>
</dbReference>
<evidence type="ECO:0000256" key="5">
    <source>
        <dbReference type="SAM" id="Phobius"/>
    </source>
</evidence>
<keyword evidence="7" id="KW-1185">Reference proteome</keyword>
<keyword evidence="3 5" id="KW-1133">Transmembrane helix</keyword>
<protein>
    <submittedName>
        <fullName evidence="6">Uncharacterized protein</fullName>
    </submittedName>
</protein>
<accession>A0A8H5LK02</accession>
<reference evidence="6 7" key="1">
    <citation type="journal article" date="2020" name="ISME J.">
        <title>Uncovering the hidden diversity of litter-decomposition mechanisms in mushroom-forming fungi.</title>
        <authorList>
            <person name="Floudas D."/>
            <person name="Bentzer J."/>
            <person name="Ahren D."/>
            <person name="Johansson T."/>
            <person name="Persson P."/>
            <person name="Tunlid A."/>
        </authorList>
    </citation>
    <scope>NUCLEOTIDE SEQUENCE [LARGE SCALE GENOMIC DNA]</scope>
    <source>
        <strain evidence="6 7">CBS 406.79</strain>
    </source>
</reference>
<feature type="transmembrane region" description="Helical" evidence="5">
    <location>
        <begin position="147"/>
        <end position="172"/>
    </location>
</feature>
<feature type="transmembrane region" description="Helical" evidence="5">
    <location>
        <begin position="110"/>
        <end position="135"/>
    </location>
</feature>
<dbReference type="PANTHER" id="PTHR23502">
    <property type="entry name" value="MAJOR FACILITATOR SUPERFAMILY"/>
    <property type="match status" value="1"/>
</dbReference>
<evidence type="ECO:0000313" key="6">
    <source>
        <dbReference type="EMBL" id="KAF5359949.1"/>
    </source>
</evidence>
<dbReference type="InterPro" id="IPR036259">
    <property type="entry name" value="MFS_trans_sf"/>
</dbReference>
<feature type="transmembrane region" description="Helical" evidence="5">
    <location>
        <begin position="212"/>
        <end position="228"/>
    </location>
</feature>
<evidence type="ECO:0000256" key="2">
    <source>
        <dbReference type="ARBA" id="ARBA00022692"/>
    </source>
</evidence>
<dbReference type="OrthoDB" id="6770063at2759"/>
<feature type="transmembrane region" description="Helical" evidence="5">
    <location>
        <begin position="305"/>
        <end position="323"/>
    </location>
</feature>